<dbReference type="EMBL" id="JAZDWU010000004">
    <property type="protein sequence ID" value="KAL0006138.1"/>
    <property type="molecule type" value="Genomic_DNA"/>
</dbReference>
<feature type="non-terminal residue" evidence="1">
    <location>
        <position position="82"/>
    </location>
</feature>
<dbReference type="AlphaFoldDB" id="A0AAW2D6B3"/>
<comment type="caution">
    <text evidence="1">The sequence shown here is derived from an EMBL/GenBank/DDBJ whole genome shotgun (WGS) entry which is preliminary data.</text>
</comment>
<protein>
    <recommendedName>
        <fullName evidence="3">Secreted protein</fullName>
    </recommendedName>
</protein>
<sequence length="82" mass="9578">MAETLSPSILPILLLARLRQSHQLRFVNMYGHYMGRRRRKRHHFGCGFACSIQALLPSAVAKWNLEQKDFERFTKYGPTWSG</sequence>
<evidence type="ECO:0000313" key="1">
    <source>
        <dbReference type="EMBL" id="KAL0006138.1"/>
    </source>
</evidence>
<accession>A0AAW2D6B3</accession>
<reference evidence="1 2" key="1">
    <citation type="submission" date="2024-01" db="EMBL/GenBank/DDBJ databases">
        <title>A telomere-to-telomere, gap-free genome of sweet tea (Lithocarpus litseifolius).</title>
        <authorList>
            <person name="Zhou J."/>
        </authorList>
    </citation>
    <scope>NUCLEOTIDE SEQUENCE [LARGE SCALE GENOMIC DNA]</scope>
    <source>
        <strain evidence="1">Zhou-2022a</strain>
        <tissue evidence="1">Leaf</tissue>
    </source>
</reference>
<evidence type="ECO:0000313" key="2">
    <source>
        <dbReference type="Proteomes" id="UP001459277"/>
    </source>
</evidence>
<proteinExistence type="predicted"/>
<evidence type="ECO:0008006" key="3">
    <source>
        <dbReference type="Google" id="ProtNLM"/>
    </source>
</evidence>
<name>A0AAW2D6B3_9ROSI</name>
<keyword evidence="2" id="KW-1185">Reference proteome</keyword>
<gene>
    <name evidence="1" type="ORF">SO802_013699</name>
</gene>
<dbReference type="Proteomes" id="UP001459277">
    <property type="component" value="Unassembled WGS sequence"/>
</dbReference>
<organism evidence="1 2">
    <name type="scientific">Lithocarpus litseifolius</name>
    <dbReference type="NCBI Taxonomy" id="425828"/>
    <lineage>
        <taxon>Eukaryota</taxon>
        <taxon>Viridiplantae</taxon>
        <taxon>Streptophyta</taxon>
        <taxon>Embryophyta</taxon>
        <taxon>Tracheophyta</taxon>
        <taxon>Spermatophyta</taxon>
        <taxon>Magnoliopsida</taxon>
        <taxon>eudicotyledons</taxon>
        <taxon>Gunneridae</taxon>
        <taxon>Pentapetalae</taxon>
        <taxon>rosids</taxon>
        <taxon>fabids</taxon>
        <taxon>Fagales</taxon>
        <taxon>Fagaceae</taxon>
        <taxon>Lithocarpus</taxon>
    </lineage>
</organism>